<dbReference type="InterPro" id="IPR023214">
    <property type="entry name" value="HAD_sf"/>
</dbReference>
<evidence type="ECO:0000256" key="2">
    <source>
        <dbReference type="SAM" id="MobiDB-lite"/>
    </source>
</evidence>
<keyword evidence="4" id="KW-1185">Reference proteome</keyword>
<evidence type="ECO:0000313" key="4">
    <source>
        <dbReference type="Proteomes" id="UP001157125"/>
    </source>
</evidence>
<dbReference type="Pfam" id="PF12710">
    <property type="entry name" value="HAD"/>
    <property type="match status" value="1"/>
</dbReference>
<dbReference type="InterPro" id="IPR036412">
    <property type="entry name" value="HAD-like_sf"/>
</dbReference>
<reference evidence="4" key="1">
    <citation type="journal article" date="2019" name="Int. J. Syst. Evol. Microbiol.">
        <title>The Global Catalogue of Microorganisms (GCM) 10K type strain sequencing project: providing services to taxonomists for standard genome sequencing and annotation.</title>
        <authorList>
            <consortium name="The Broad Institute Genomics Platform"/>
            <consortium name="The Broad Institute Genome Sequencing Center for Infectious Disease"/>
            <person name="Wu L."/>
            <person name="Ma J."/>
        </authorList>
    </citation>
    <scope>NUCLEOTIDE SEQUENCE [LARGE SCALE GENOMIC DNA]</scope>
    <source>
        <strain evidence="4">NBRC 112299</strain>
    </source>
</reference>
<name>A0ABQ6IEE1_9MICO</name>
<comment type="caution">
    <text evidence="3">The sequence shown here is derived from an EMBL/GenBank/DDBJ whole genome shotgun (WGS) entry which is preliminary data.</text>
</comment>
<feature type="region of interest" description="Disordered" evidence="2">
    <location>
        <begin position="261"/>
        <end position="286"/>
    </location>
</feature>
<organism evidence="3 4">
    <name type="scientific">Demequina litorisediminis</name>
    <dbReference type="NCBI Taxonomy" id="1849022"/>
    <lineage>
        <taxon>Bacteria</taxon>
        <taxon>Bacillati</taxon>
        <taxon>Actinomycetota</taxon>
        <taxon>Actinomycetes</taxon>
        <taxon>Micrococcales</taxon>
        <taxon>Demequinaceae</taxon>
        <taxon>Demequina</taxon>
    </lineage>
</organism>
<dbReference type="PANTHER" id="PTHR43344">
    <property type="entry name" value="PHOSPHOSERINE PHOSPHATASE"/>
    <property type="match status" value="1"/>
</dbReference>
<feature type="compositionally biased region" description="Low complexity" evidence="2">
    <location>
        <begin position="229"/>
        <end position="243"/>
    </location>
</feature>
<accession>A0ABQ6IEE1</accession>
<gene>
    <name evidence="3" type="ORF">GCM10025876_22600</name>
</gene>
<feature type="region of interest" description="Disordered" evidence="2">
    <location>
        <begin position="219"/>
        <end position="243"/>
    </location>
</feature>
<evidence type="ECO:0008006" key="5">
    <source>
        <dbReference type="Google" id="ProtNLM"/>
    </source>
</evidence>
<evidence type="ECO:0000256" key="1">
    <source>
        <dbReference type="ARBA" id="ARBA00009184"/>
    </source>
</evidence>
<dbReference type="PANTHER" id="PTHR43344:SF15">
    <property type="entry name" value="PHOSPHOSERINE PHOSPHATASE SERB1"/>
    <property type="match status" value="1"/>
</dbReference>
<dbReference type="SUPFAM" id="SSF56784">
    <property type="entry name" value="HAD-like"/>
    <property type="match status" value="1"/>
</dbReference>
<dbReference type="InterPro" id="IPR050582">
    <property type="entry name" value="HAD-like_SerB"/>
</dbReference>
<comment type="similarity">
    <text evidence="1">Belongs to the HAD-like hydrolase superfamily. SerB family.</text>
</comment>
<dbReference type="Proteomes" id="UP001157125">
    <property type="component" value="Unassembled WGS sequence"/>
</dbReference>
<dbReference type="Gene3D" id="3.40.50.1000">
    <property type="entry name" value="HAD superfamily/HAD-like"/>
    <property type="match status" value="1"/>
</dbReference>
<feature type="region of interest" description="Disordered" evidence="2">
    <location>
        <begin position="164"/>
        <end position="186"/>
    </location>
</feature>
<proteinExistence type="inferred from homology"/>
<protein>
    <recommendedName>
        <fullName evidence="5">Haloacid dehalogenase-like hydrolase</fullName>
    </recommendedName>
</protein>
<dbReference type="EMBL" id="BSUN01000001">
    <property type="protein sequence ID" value="GMA36056.1"/>
    <property type="molecule type" value="Genomic_DNA"/>
</dbReference>
<evidence type="ECO:0000313" key="3">
    <source>
        <dbReference type="EMBL" id="GMA36056.1"/>
    </source>
</evidence>
<sequence>MAPQTPTPRAATAAAFFDVDNTVIRGASAYHIARGLKRHGFFRKRDVLHFAWEQAKYTMLGESKQQIDDVRDEALGIIKGWSVAEMIAIGEEVYDEILALRIFPGTRALIDSHLEQGHEVWFVTATPQEVGSIIASRLGVTGALGTVAENVDGFYTGKARGLDAPRSGEGRCHPGPGRGARARPVRERRLWRLDPRRADARRRRSPVCHQPRCEACAASRRNAAGPPRTSAAGEATAGAASCAPPVPGRCGRPWPWDAARARRAGPRSGCPGATPRWSPTIGRTRL</sequence>